<evidence type="ECO:0000313" key="2">
    <source>
        <dbReference type="EMBL" id="KAG6938440.1"/>
    </source>
</evidence>
<comment type="caution">
    <text evidence="2">The sequence shown here is derived from an EMBL/GenBank/DDBJ whole genome shotgun (WGS) entry which is preliminary data.</text>
</comment>
<feature type="region of interest" description="Disordered" evidence="1">
    <location>
        <begin position="1"/>
        <end position="81"/>
    </location>
</feature>
<gene>
    <name evidence="2" type="ORF">G0U57_006528</name>
</gene>
<feature type="compositionally biased region" description="Low complexity" evidence="1">
    <location>
        <begin position="32"/>
        <end position="54"/>
    </location>
</feature>
<dbReference type="OrthoDB" id="9935043at2759"/>
<dbReference type="InterPro" id="IPR028027">
    <property type="entry name" value="SPMAP1"/>
</dbReference>
<dbReference type="AlphaFoldDB" id="A0A8T1TBY6"/>
<name>A0A8T1TBY6_CHESE</name>
<dbReference type="Pfam" id="PF15075">
    <property type="entry name" value="SPMAP1-like"/>
    <property type="match status" value="1"/>
</dbReference>
<keyword evidence="3" id="KW-1185">Reference proteome</keyword>
<feature type="non-terminal residue" evidence="2">
    <location>
        <position position="245"/>
    </location>
</feature>
<feature type="compositionally biased region" description="Low complexity" evidence="1">
    <location>
        <begin position="67"/>
        <end position="79"/>
    </location>
</feature>
<dbReference type="EMBL" id="JAHGAV010000018">
    <property type="protein sequence ID" value="KAG6938440.1"/>
    <property type="molecule type" value="Genomic_DNA"/>
</dbReference>
<evidence type="ECO:0000313" key="3">
    <source>
        <dbReference type="Proteomes" id="UP000765507"/>
    </source>
</evidence>
<sequence>APRGVMERAAGPAPRGLRQGRPGPCPSPLQPPGESSAPPSPAGAGSCPAAAGSGEPRRGRRPNVTMRAARAWGSQRAASGAGGAGVLPLLAMACLGRRCLQRQKGFILDGVAVDTLAGGYAHIPPKLWSALPPYNAQLDGHAASYFASPVVKSLLKTTQQHRGGTSRDGWIVDYFHIYGSGQRYLNRRNWAGAGHSSEQVGGHYSFLADVKPMKGYNGRFGYRRNTPDLRVNSSCFGEVTMFPIH</sequence>
<dbReference type="PANTHER" id="PTHR34221">
    <property type="entry name" value="HYPOTHETICAL PROTEIN LOC691189"/>
    <property type="match status" value="1"/>
</dbReference>
<dbReference type="Proteomes" id="UP000765507">
    <property type="component" value="Unassembled WGS sequence"/>
</dbReference>
<organism evidence="2 3">
    <name type="scientific">Chelydra serpentina</name>
    <name type="common">Snapping turtle</name>
    <name type="synonym">Testudo serpentina</name>
    <dbReference type="NCBI Taxonomy" id="8475"/>
    <lineage>
        <taxon>Eukaryota</taxon>
        <taxon>Metazoa</taxon>
        <taxon>Chordata</taxon>
        <taxon>Craniata</taxon>
        <taxon>Vertebrata</taxon>
        <taxon>Euteleostomi</taxon>
        <taxon>Archelosauria</taxon>
        <taxon>Testudinata</taxon>
        <taxon>Testudines</taxon>
        <taxon>Cryptodira</taxon>
        <taxon>Durocryptodira</taxon>
        <taxon>Americhelydia</taxon>
        <taxon>Chelydroidea</taxon>
        <taxon>Chelydridae</taxon>
        <taxon>Chelydra</taxon>
    </lineage>
</organism>
<reference evidence="2 3" key="1">
    <citation type="journal article" date="2020" name="G3 (Bethesda)">
        <title>Draft Genome of the Common Snapping Turtle, Chelydra serpentina, a Model for Phenotypic Plasticity in Reptiles.</title>
        <authorList>
            <person name="Das D."/>
            <person name="Singh S.K."/>
            <person name="Bierstedt J."/>
            <person name="Erickson A."/>
            <person name="Galli G.L.J."/>
            <person name="Crossley D.A. 2nd"/>
            <person name="Rhen T."/>
        </authorList>
    </citation>
    <scope>NUCLEOTIDE SEQUENCE [LARGE SCALE GENOMIC DNA]</scope>
    <source>
        <strain evidence="2">KW</strain>
    </source>
</reference>
<dbReference type="PANTHER" id="PTHR34221:SF2">
    <property type="entry name" value="RIKEN CDNA 1700001P01 GENE"/>
    <property type="match status" value="1"/>
</dbReference>
<protein>
    <submittedName>
        <fullName evidence="2">Uncharacterized protein</fullName>
    </submittedName>
</protein>
<accession>A0A8T1TBY6</accession>
<evidence type="ECO:0000256" key="1">
    <source>
        <dbReference type="SAM" id="MobiDB-lite"/>
    </source>
</evidence>
<proteinExistence type="predicted"/>